<evidence type="ECO:0000313" key="3">
    <source>
        <dbReference type="Proteomes" id="UP000570361"/>
    </source>
</evidence>
<proteinExistence type="predicted"/>
<feature type="transmembrane region" description="Helical" evidence="1">
    <location>
        <begin position="83"/>
        <end position="105"/>
    </location>
</feature>
<accession>A0A7W5B3G9</accession>
<name>A0A7W5B3G9_9BACL</name>
<dbReference type="EMBL" id="JACHXK010000015">
    <property type="protein sequence ID" value="MBB3112986.1"/>
    <property type="molecule type" value="Genomic_DNA"/>
</dbReference>
<feature type="transmembrane region" description="Helical" evidence="1">
    <location>
        <begin position="57"/>
        <end position="77"/>
    </location>
</feature>
<evidence type="ECO:0000313" key="2">
    <source>
        <dbReference type="EMBL" id="MBB3112986.1"/>
    </source>
</evidence>
<keyword evidence="3" id="KW-1185">Reference proteome</keyword>
<organism evidence="2 3">
    <name type="scientific">Paenibacillus phyllosphaerae</name>
    <dbReference type="NCBI Taxonomy" id="274593"/>
    <lineage>
        <taxon>Bacteria</taxon>
        <taxon>Bacillati</taxon>
        <taxon>Bacillota</taxon>
        <taxon>Bacilli</taxon>
        <taxon>Bacillales</taxon>
        <taxon>Paenibacillaceae</taxon>
        <taxon>Paenibacillus</taxon>
    </lineage>
</organism>
<gene>
    <name evidence="2" type="ORF">FHS18_005088</name>
</gene>
<sequence>MLVVGVFQITTELEQVLSLLEQKGMEREQMVAVPMDLDANDDTMDPIRSRDRKAGGFELGMGTATAFSVIGVSRGFILEWGPIVWGLIASGIGFLVGLALHLIIVRVTGAKREASANLLPEVTVLIRCQPERLDEVRKLLWQHQAISVGVVNR</sequence>
<keyword evidence="1" id="KW-1133">Transmembrane helix</keyword>
<keyword evidence="1" id="KW-0472">Membrane</keyword>
<comment type="caution">
    <text evidence="2">The sequence shown here is derived from an EMBL/GenBank/DDBJ whole genome shotgun (WGS) entry which is preliminary data.</text>
</comment>
<dbReference type="RefSeq" id="WP_183603081.1">
    <property type="nucleotide sequence ID" value="NZ_JACHXK010000015.1"/>
</dbReference>
<dbReference type="Proteomes" id="UP000570361">
    <property type="component" value="Unassembled WGS sequence"/>
</dbReference>
<reference evidence="2 3" key="1">
    <citation type="submission" date="2020-08" db="EMBL/GenBank/DDBJ databases">
        <title>Genomic Encyclopedia of Type Strains, Phase III (KMG-III): the genomes of soil and plant-associated and newly described type strains.</title>
        <authorList>
            <person name="Whitman W."/>
        </authorList>
    </citation>
    <scope>NUCLEOTIDE SEQUENCE [LARGE SCALE GENOMIC DNA]</scope>
    <source>
        <strain evidence="2 3">CECT 5862</strain>
    </source>
</reference>
<keyword evidence="1" id="KW-0812">Transmembrane</keyword>
<dbReference type="AlphaFoldDB" id="A0A7W5B3G9"/>
<protein>
    <submittedName>
        <fullName evidence="2">Uncharacterized protein</fullName>
    </submittedName>
</protein>
<evidence type="ECO:0000256" key="1">
    <source>
        <dbReference type="SAM" id="Phobius"/>
    </source>
</evidence>